<keyword evidence="2" id="KW-0560">Oxidoreductase</keyword>
<evidence type="ECO:0000313" key="4">
    <source>
        <dbReference type="EMBL" id="SHL35684.1"/>
    </source>
</evidence>
<evidence type="ECO:0000313" key="5">
    <source>
        <dbReference type="Proteomes" id="UP000184069"/>
    </source>
</evidence>
<dbReference type="PRINTS" id="PR00469">
    <property type="entry name" value="PNDRDTASEII"/>
</dbReference>
<evidence type="ECO:0000256" key="2">
    <source>
        <dbReference type="ARBA" id="ARBA00023002"/>
    </source>
</evidence>
<dbReference type="NCBIfam" id="TIGR04018">
    <property type="entry name" value="Bthiol_YpdA"/>
    <property type="match status" value="1"/>
</dbReference>
<dbReference type="InterPro" id="IPR023856">
    <property type="entry name" value="Bdr"/>
</dbReference>
<evidence type="ECO:0000256" key="3">
    <source>
        <dbReference type="SAM" id="Phobius"/>
    </source>
</evidence>
<keyword evidence="3" id="KW-0812">Transmembrane</keyword>
<name>A0A1M6ZZ22_9FLAO</name>
<dbReference type="AlphaFoldDB" id="A0A1M6ZZ22"/>
<dbReference type="GO" id="GO:0016491">
    <property type="term" value="F:oxidoreductase activity"/>
    <property type="evidence" value="ECO:0007669"/>
    <property type="project" value="UniProtKB-KW"/>
</dbReference>
<dbReference type="PRINTS" id="PR00368">
    <property type="entry name" value="FADPNR"/>
</dbReference>
<dbReference type="Proteomes" id="UP000184069">
    <property type="component" value="Unassembled WGS sequence"/>
</dbReference>
<proteinExistence type="predicted"/>
<dbReference type="EMBL" id="FRBM01000003">
    <property type="protein sequence ID" value="SHL35684.1"/>
    <property type="molecule type" value="Genomic_DNA"/>
</dbReference>
<dbReference type="STRING" id="1423959.SAMN05444407_103420"/>
<dbReference type="PANTHER" id="PTHR48105">
    <property type="entry name" value="THIOREDOXIN REDUCTASE 1-RELATED-RELATED"/>
    <property type="match status" value="1"/>
</dbReference>
<gene>
    <name evidence="4" type="ORF">SAMN05444407_103420</name>
</gene>
<dbReference type="SUPFAM" id="SSF51905">
    <property type="entry name" value="FAD/NAD(P)-binding domain"/>
    <property type="match status" value="1"/>
</dbReference>
<feature type="transmembrane region" description="Helical" evidence="3">
    <location>
        <begin position="33"/>
        <end position="51"/>
    </location>
</feature>
<sequence length="388" mass="44216">MPIQDSGCERQSIVISDLKALVSDFPFQTISSYYLSVYYLFVYYLNVYYLLPDESFFPIRLYLWNMEILDILIIGAGPIGINCAIEAQKNNLNYLIVEKGTIVNSLYNYPLYMRFFSTAEKLEIDGTPFISTAPKPGRQDALEYYQGIARQKNLNIHLYEKVLKVSKVSDRFAIETTKGNYKAKNVVIATGFYDIPNLMNIPGEALPKVKHYYTEPYPYAKQKVVVVGSSNSAVDAALETYRKGAEVTMIIRHSEISKSVKYWVKPDIENRIAEGSIKAYFNAEMVEVKENSVIFKDENNRLHELENDFVLAMTGYLPDFEFLKNSGIELNGDCLNPFYNLETMETNVPNLYLAGVVCGGKDTHLWFIENSRVHASMIVNSILSKHSI</sequence>
<keyword evidence="3" id="KW-0472">Membrane</keyword>
<dbReference type="Pfam" id="PF13738">
    <property type="entry name" value="Pyr_redox_3"/>
    <property type="match status" value="1"/>
</dbReference>
<reference evidence="4 5" key="1">
    <citation type="submission" date="2016-11" db="EMBL/GenBank/DDBJ databases">
        <authorList>
            <person name="Jaros S."/>
            <person name="Januszkiewicz K."/>
            <person name="Wedrychowicz H."/>
        </authorList>
    </citation>
    <scope>NUCLEOTIDE SEQUENCE [LARGE SCALE GENOMIC DNA]</scope>
    <source>
        <strain evidence="4 5">DSM 27621</strain>
    </source>
</reference>
<evidence type="ECO:0000256" key="1">
    <source>
        <dbReference type="ARBA" id="ARBA00022630"/>
    </source>
</evidence>
<organism evidence="4 5">
    <name type="scientific">Chryseobacterium contaminans</name>
    <dbReference type="NCBI Taxonomy" id="1423959"/>
    <lineage>
        <taxon>Bacteria</taxon>
        <taxon>Pseudomonadati</taxon>
        <taxon>Bacteroidota</taxon>
        <taxon>Flavobacteriia</taxon>
        <taxon>Flavobacteriales</taxon>
        <taxon>Weeksellaceae</taxon>
        <taxon>Chryseobacterium group</taxon>
        <taxon>Chryseobacterium</taxon>
    </lineage>
</organism>
<dbReference type="InterPro" id="IPR036188">
    <property type="entry name" value="FAD/NAD-bd_sf"/>
</dbReference>
<dbReference type="Gene3D" id="3.50.50.60">
    <property type="entry name" value="FAD/NAD(P)-binding domain"/>
    <property type="match status" value="1"/>
</dbReference>
<accession>A0A1M6ZZ22</accession>
<keyword evidence="3" id="KW-1133">Transmembrane helix</keyword>
<keyword evidence="1" id="KW-0285">Flavoprotein</keyword>
<protein>
    <submittedName>
        <fullName evidence="4">Thioredoxin reductase (NADPH)</fullName>
    </submittedName>
</protein>
<dbReference type="InterPro" id="IPR050097">
    <property type="entry name" value="Ferredoxin-NADP_redctase_2"/>
</dbReference>